<proteinExistence type="predicted"/>
<reference evidence="2 3" key="1">
    <citation type="submission" date="2020-09" db="EMBL/GenBank/DDBJ databases">
        <title>Genome seq and assembly of Chryseobacterium sp.</title>
        <authorList>
            <person name="Chhetri G."/>
        </authorList>
    </citation>
    <scope>NUCLEOTIDE SEQUENCE [LARGE SCALE GENOMIC DNA]</scope>
    <source>
        <strain evidence="2 3">GCR10</strain>
    </source>
</reference>
<evidence type="ECO:0000313" key="3">
    <source>
        <dbReference type="Proteomes" id="UP000637299"/>
    </source>
</evidence>
<comment type="caution">
    <text evidence="2">The sequence shown here is derived from an EMBL/GenBank/DDBJ whole genome shotgun (WGS) entry which is preliminary data.</text>
</comment>
<dbReference type="RefSeq" id="WP_191734814.1">
    <property type="nucleotide sequence ID" value="NZ_JACYFS010000001.1"/>
</dbReference>
<organism evidence="2 3">
    <name type="scientific">Chryseobacterium caseinilyticum</name>
    <dbReference type="NCBI Taxonomy" id="2771428"/>
    <lineage>
        <taxon>Bacteria</taxon>
        <taxon>Pseudomonadati</taxon>
        <taxon>Bacteroidota</taxon>
        <taxon>Flavobacteriia</taxon>
        <taxon>Flavobacteriales</taxon>
        <taxon>Weeksellaceae</taxon>
        <taxon>Chryseobacterium group</taxon>
        <taxon>Chryseobacterium</taxon>
    </lineage>
</organism>
<keyword evidence="1" id="KW-0732">Signal</keyword>
<protein>
    <submittedName>
        <fullName evidence="2">Uncharacterized protein</fullName>
    </submittedName>
</protein>
<evidence type="ECO:0000313" key="2">
    <source>
        <dbReference type="EMBL" id="MBD8080992.1"/>
    </source>
</evidence>
<feature type="chain" id="PRO_5046462449" evidence="1">
    <location>
        <begin position="19"/>
        <end position="58"/>
    </location>
</feature>
<dbReference type="Proteomes" id="UP000637299">
    <property type="component" value="Unassembled WGS sequence"/>
</dbReference>
<gene>
    <name evidence="2" type="ORF">IC610_00990</name>
</gene>
<feature type="signal peptide" evidence="1">
    <location>
        <begin position="1"/>
        <end position="18"/>
    </location>
</feature>
<sequence>MKRIVALTFILMSSFFTAQEVTFTESQISQKLDSITAEGNLLFSLEKKWTIDFPQIND</sequence>
<keyword evidence="3" id="KW-1185">Reference proteome</keyword>
<dbReference type="EMBL" id="JACYFS010000001">
    <property type="protein sequence ID" value="MBD8080992.1"/>
    <property type="molecule type" value="Genomic_DNA"/>
</dbReference>
<name>A0ABR8Z6T6_9FLAO</name>
<accession>A0ABR8Z6T6</accession>
<evidence type="ECO:0000256" key="1">
    <source>
        <dbReference type="SAM" id="SignalP"/>
    </source>
</evidence>